<feature type="domain" description="Glycosyl hydrolase family 36 C-terminal" evidence="8">
    <location>
        <begin position="650"/>
        <end position="727"/>
    </location>
</feature>
<keyword evidence="3 5" id="KW-0378">Hydrolase</keyword>
<dbReference type="InterPro" id="IPR013780">
    <property type="entry name" value="Glyco_hydro_b"/>
</dbReference>
<evidence type="ECO:0000256" key="6">
    <source>
        <dbReference type="PIRSR" id="PIRSR005536-1"/>
    </source>
</evidence>
<comment type="catalytic activity">
    <reaction evidence="1 5">
        <text>Hydrolysis of terminal, non-reducing alpha-D-galactose residues in alpha-D-galactosides, including galactose oligosaccharides, galactomannans and galactolipids.</text>
        <dbReference type="EC" id="3.2.1.22"/>
    </reaction>
</comment>
<evidence type="ECO:0000256" key="4">
    <source>
        <dbReference type="ARBA" id="ARBA00023295"/>
    </source>
</evidence>
<reference evidence="11" key="1">
    <citation type="submission" date="2018-02" db="EMBL/GenBank/DDBJ databases">
        <authorList>
            <person name="Holder M.E."/>
            <person name="Ajami N.J."/>
            <person name="Petrosino J.F."/>
        </authorList>
    </citation>
    <scope>NUCLEOTIDE SEQUENCE [LARGE SCALE GENOMIC DNA]</scope>
    <source>
        <strain evidence="11">CCUG 47711</strain>
    </source>
</reference>
<dbReference type="InterPro" id="IPR000111">
    <property type="entry name" value="Glyco_hydro_27/36_CS"/>
</dbReference>
<keyword evidence="4 5" id="KW-0326">Glycosidase</keyword>
<dbReference type="PIRSF" id="PIRSF005536">
    <property type="entry name" value="Agal"/>
    <property type="match status" value="1"/>
</dbReference>
<evidence type="ECO:0000256" key="2">
    <source>
        <dbReference type="ARBA" id="ARBA00012755"/>
    </source>
</evidence>
<feature type="binding site" evidence="7">
    <location>
        <position position="198"/>
    </location>
    <ligand>
        <name>substrate</name>
    </ligand>
</feature>
<dbReference type="EMBL" id="CP027226">
    <property type="protein sequence ID" value="AVM41756.1"/>
    <property type="molecule type" value="Genomic_DNA"/>
</dbReference>
<comment type="similarity">
    <text evidence="5">Belongs to the glycosyl hydrolase.</text>
</comment>
<name>A0A2S0KL45_9FIRM</name>
<dbReference type="EC" id="3.2.1.22" evidence="2 5"/>
<dbReference type="OrthoDB" id="9758822at2"/>
<dbReference type="PRINTS" id="PR00743">
    <property type="entry name" value="GLHYDRLASE36"/>
</dbReference>
<gene>
    <name evidence="10" type="ORF">C5Q98_00260</name>
</gene>
<feature type="binding site" evidence="7">
    <location>
        <begin position="475"/>
        <end position="479"/>
    </location>
    <ligand>
        <name>substrate</name>
    </ligand>
</feature>
<dbReference type="InterPro" id="IPR002252">
    <property type="entry name" value="Glyco_hydro_36"/>
</dbReference>
<dbReference type="InterPro" id="IPR031704">
    <property type="entry name" value="Glyco_hydro_36_N"/>
</dbReference>
<dbReference type="RefSeq" id="WP_106011744.1">
    <property type="nucleotide sequence ID" value="NZ_CP027226.1"/>
</dbReference>
<keyword evidence="11" id="KW-1185">Reference proteome</keyword>
<dbReference type="Gene3D" id="2.70.98.60">
    <property type="entry name" value="alpha-galactosidase from lactobacil brevis"/>
    <property type="match status" value="1"/>
</dbReference>
<dbReference type="Gene3D" id="2.60.40.1180">
    <property type="entry name" value="Golgi alpha-mannosidase II"/>
    <property type="match status" value="1"/>
</dbReference>
<feature type="binding site" evidence="7">
    <location>
        <position position="547"/>
    </location>
    <ligand>
        <name>substrate</name>
    </ligand>
</feature>
<evidence type="ECO:0000256" key="1">
    <source>
        <dbReference type="ARBA" id="ARBA00001255"/>
    </source>
</evidence>
<dbReference type="AlphaFoldDB" id="A0A2S0KL45"/>
<evidence type="ECO:0000313" key="11">
    <source>
        <dbReference type="Proteomes" id="UP000237947"/>
    </source>
</evidence>
<dbReference type="FunFam" id="3.20.20.70:FF:000118">
    <property type="entry name" value="Alpha-galactosidase"/>
    <property type="match status" value="1"/>
</dbReference>
<dbReference type="Pfam" id="PF16874">
    <property type="entry name" value="Glyco_hydro_36C"/>
    <property type="match status" value="1"/>
</dbReference>
<dbReference type="GO" id="GO:0016052">
    <property type="term" value="P:carbohydrate catabolic process"/>
    <property type="evidence" value="ECO:0007669"/>
    <property type="project" value="InterPro"/>
</dbReference>
<feature type="active site" description="Nucleophile" evidence="6">
    <location>
        <position position="477"/>
    </location>
</feature>
<feature type="active site" description="Proton donor" evidence="6">
    <location>
        <position position="547"/>
    </location>
</feature>
<dbReference type="Pfam" id="PF16875">
    <property type="entry name" value="Glyco_hydro_36N"/>
    <property type="match status" value="1"/>
</dbReference>
<dbReference type="Proteomes" id="UP000237947">
    <property type="component" value="Chromosome"/>
</dbReference>
<protein>
    <recommendedName>
        <fullName evidence="2 5">Alpha-galactosidase</fullName>
        <ecNumber evidence="2 5">3.2.1.22</ecNumber>
    </recommendedName>
</protein>
<evidence type="ECO:0000256" key="3">
    <source>
        <dbReference type="ARBA" id="ARBA00022801"/>
    </source>
</evidence>
<dbReference type="PANTHER" id="PTHR43053:SF3">
    <property type="entry name" value="ALPHA-GALACTOSIDASE C-RELATED"/>
    <property type="match status" value="1"/>
</dbReference>
<accession>A0A2S0KL45</accession>
<feature type="binding site" evidence="7">
    <location>
        <begin position="365"/>
        <end position="366"/>
    </location>
    <ligand>
        <name>substrate</name>
    </ligand>
</feature>
<dbReference type="InterPro" id="IPR031705">
    <property type="entry name" value="Glyco_hydro_36_C"/>
</dbReference>
<evidence type="ECO:0000259" key="8">
    <source>
        <dbReference type="Pfam" id="PF16874"/>
    </source>
</evidence>
<dbReference type="GO" id="GO:0004557">
    <property type="term" value="F:alpha-galactosidase activity"/>
    <property type="evidence" value="ECO:0007669"/>
    <property type="project" value="UniProtKB-UniRule"/>
</dbReference>
<dbReference type="InterPro" id="IPR050985">
    <property type="entry name" value="Alpha-glycosidase_related"/>
</dbReference>
<evidence type="ECO:0000256" key="5">
    <source>
        <dbReference type="PIRNR" id="PIRNR005536"/>
    </source>
</evidence>
<dbReference type="PROSITE" id="PS00512">
    <property type="entry name" value="ALPHA_GALACTOSIDASE"/>
    <property type="match status" value="1"/>
</dbReference>
<dbReference type="PANTHER" id="PTHR43053">
    <property type="entry name" value="GLYCOSIDASE FAMILY 31"/>
    <property type="match status" value="1"/>
</dbReference>
<evidence type="ECO:0000256" key="7">
    <source>
        <dbReference type="PIRSR" id="PIRSR005536-2"/>
    </source>
</evidence>
<proteinExistence type="inferred from homology"/>
<evidence type="ECO:0000259" key="9">
    <source>
        <dbReference type="Pfam" id="PF16875"/>
    </source>
</evidence>
<organism evidence="10 11">
    <name type="scientific">Fastidiosipila sanguinis</name>
    <dbReference type="NCBI Taxonomy" id="236753"/>
    <lineage>
        <taxon>Bacteria</taxon>
        <taxon>Bacillati</taxon>
        <taxon>Bacillota</taxon>
        <taxon>Clostridia</taxon>
        <taxon>Eubacteriales</taxon>
        <taxon>Oscillospiraceae</taxon>
        <taxon>Fastidiosipila</taxon>
    </lineage>
</organism>
<feature type="binding site" evidence="7">
    <location>
        <position position="525"/>
    </location>
    <ligand>
        <name>substrate</name>
    </ligand>
</feature>
<evidence type="ECO:0000313" key="10">
    <source>
        <dbReference type="EMBL" id="AVM41756.1"/>
    </source>
</evidence>
<dbReference type="CDD" id="cd14791">
    <property type="entry name" value="GH36"/>
    <property type="match status" value="1"/>
</dbReference>
<dbReference type="Gene3D" id="3.20.20.70">
    <property type="entry name" value="Aldolase class I"/>
    <property type="match status" value="1"/>
</dbReference>
<dbReference type="SUPFAM" id="SSF51445">
    <property type="entry name" value="(Trans)glycosidases"/>
    <property type="match status" value="1"/>
</dbReference>
<dbReference type="InterPro" id="IPR013785">
    <property type="entry name" value="Aldolase_TIM"/>
</dbReference>
<dbReference type="InterPro" id="IPR017853">
    <property type="entry name" value="GH"/>
</dbReference>
<sequence>MSIKYNQELQSFYLNTKNTTYIISIVDNKYICNTYYGEKVKEDDLRYLLRLDESPFTPKVNKRDTTSFLDSYRAEYPSNGIGDYRESAIAIKDFNNQDAVEFLYKDFEIMKGKPKLEGLPATFGNEDEVETLIINAYDPVLDLELDLYYSVFSEVDAISRNVIFKNTSANKVELNKIYSLSLDLEDENYEMLSMHGSWARERTIERSPIHYGKQSVSSIRGESSHQEHPFIAVVDKKATQDCGNIYGFSFVYSGNFIAQIEKNQFDTLRISMGIHPYHFNFLLEPGEIFTTPEVVMTFSSTGIGQMTRNYHDLYRNHLVRSKYLYTERPVLINNWEATYFDFDEDKIYDIAKRASELGVELFVLDDGWFGKRDDDNSSLGDWFVDENKLPSGLKSLNDKINKLGMQFGLWFEPEMVSPDSDLYRKHPEWAIAIPNRDPSLCRNQYVLDLSNPEVVDYAYEAVAKILRETNISYVKWDMNRQLSDLGSAYLEKDKQGELSHRYVLGVYEMQERLIQEFPDLLLENCSGGGARFDPGMLYYSPQIWSSDNTDAISRLAIQEGTALVYPLSTIGSHVSVVPNHTVGRVTPFSTRGNVAMFGTFGYELDITKLSSDEQTAIPDQIANYKEIQPLIQSGDYYRLESYRENGVSDSYIIVDKKKEKAILFFVNVLNKANVKSRKLKLQGLDSDKLYRVSSEDGEEFEVFGDALQRAGILIKGIDSDFFSKKYYIEAI</sequence>
<feature type="domain" description="Glycosyl hydrolase family 36 N-terminal" evidence="9">
    <location>
        <begin position="31"/>
        <end position="284"/>
    </location>
</feature>
<feature type="binding site" evidence="7">
    <location>
        <position position="442"/>
    </location>
    <ligand>
        <name>substrate</name>
    </ligand>
</feature>
<dbReference type="InterPro" id="IPR038417">
    <property type="entry name" value="Alpga-gal_N_sf"/>
</dbReference>
<dbReference type="KEGG" id="fsa:C5Q98_00260"/>
<dbReference type="Pfam" id="PF02065">
    <property type="entry name" value="Melibiase"/>
    <property type="match status" value="1"/>
</dbReference>